<evidence type="ECO:0000313" key="5">
    <source>
        <dbReference type="Proteomes" id="UP000663829"/>
    </source>
</evidence>
<name>A0A814IJ22_9BILA</name>
<dbReference type="Proteomes" id="UP000682733">
    <property type="component" value="Unassembled WGS sequence"/>
</dbReference>
<evidence type="ECO:0000313" key="1">
    <source>
        <dbReference type="EMBL" id="CAF0769956.1"/>
    </source>
</evidence>
<protein>
    <submittedName>
        <fullName evidence="2">Uncharacterized protein</fullName>
    </submittedName>
</protein>
<dbReference type="EMBL" id="CAJOBA010000702">
    <property type="protein sequence ID" value="CAF3550717.1"/>
    <property type="molecule type" value="Genomic_DNA"/>
</dbReference>
<dbReference type="Proteomes" id="UP000681722">
    <property type="component" value="Unassembled WGS sequence"/>
</dbReference>
<comment type="caution">
    <text evidence="2">The sequence shown here is derived from an EMBL/GenBank/DDBJ whole genome shotgun (WGS) entry which is preliminary data.</text>
</comment>
<dbReference type="EMBL" id="CAJNOQ010003675">
    <property type="protein sequence ID" value="CAF1024218.1"/>
    <property type="molecule type" value="Genomic_DNA"/>
</dbReference>
<dbReference type="EMBL" id="CAJNOK010000702">
    <property type="protein sequence ID" value="CAF0769956.1"/>
    <property type="molecule type" value="Genomic_DNA"/>
</dbReference>
<dbReference type="Proteomes" id="UP000663829">
    <property type="component" value="Unassembled WGS sequence"/>
</dbReference>
<dbReference type="EMBL" id="CAJOBC010003675">
    <property type="protein sequence ID" value="CAF3795501.1"/>
    <property type="molecule type" value="Genomic_DNA"/>
</dbReference>
<reference evidence="2" key="1">
    <citation type="submission" date="2021-02" db="EMBL/GenBank/DDBJ databases">
        <authorList>
            <person name="Nowell W R."/>
        </authorList>
    </citation>
    <scope>NUCLEOTIDE SEQUENCE</scope>
</reference>
<dbReference type="AlphaFoldDB" id="A0A814IJ22"/>
<keyword evidence="5" id="KW-1185">Reference proteome</keyword>
<evidence type="ECO:0000313" key="4">
    <source>
        <dbReference type="EMBL" id="CAF3795501.1"/>
    </source>
</evidence>
<accession>A0A814IJ22</accession>
<proteinExistence type="predicted"/>
<evidence type="ECO:0000313" key="3">
    <source>
        <dbReference type="EMBL" id="CAF3550717.1"/>
    </source>
</evidence>
<sequence>MFWDAPVNNLTITFQTNITTAHQFCLDGASCIDGVLWITDKAEENISLAWSSEPRCFKRKAGETMIKFKFMAGERWHCYGTMINYRYKQ</sequence>
<gene>
    <name evidence="2" type="ORF">GPM918_LOCUS14942</name>
    <name evidence="1" type="ORF">OVA965_LOCUS3030</name>
    <name evidence="4" type="ORF">SRO942_LOCUS14942</name>
    <name evidence="3" type="ORF">TMI583_LOCUS3029</name>
</gene>
<dbReference type="Proteomes" id="UP000677228">
    <property type="component" value="Unassembled WGS sequence"/>
</dbReference>
<dbReference type="OrthoDB" id="10017091at2759"/>
<organism evidence="2 5">
    <name type="scientific">Didymodactylos carnosus</name>
    <dbReference type="NCBI Taxonomy" id="1234261"/>
    <lineage>
        <taxon>Eukaryota</taxon>
        <taxon>Metazoa</taxon>
        <taxon>Spiralia</taxon>
        <taxon>Gnathifera</taxon>
        <taxon>Rotifera</taxon>
        <taxon>Eurotatoria</taxon>
        <taxon>Bdelloidea</taxon>
        <taxon>Philodinida</taxon>
        <taxon>Philodinidae</taxon>
        <taxon>Didymodactylos</taxon>
    </lineage>
</organism>
<evidence type="ECO:0000313" key="2">
    <source>
        <dbReference type="EMBL" id="CAF1024218.1"/>
    </source>
</evidence>